<evidence type="ECO:0000313" key="8">
    <source>
        <dbReference type="EMBL" id="RZQ61578.1"/>
    </source>
</evidence>
<dbReference type="PANTHER" id="PTHR33406">
    <property type="entry name" value="MEMBRANE PROTEIN MJ1562-RELATED"/>
    <property type="match status" value="1"/>
</dbReference>
<evidence type="ECO:0000313" key="9">
    <source>
        <dbReference type="Proteomes" id="UP000292003"/>
    </source>
</evidence>
<feature type="transmembrane region" description="Helical" evidence="6">
    <location>
        <begin position="540"/>
        <end position="560"/>
    </location>
</feature>
<accession>A0A4Q7J453</accession>
<dbReference type="Pfam" id="PF03176">
    <property type="entry name" value="MMPL"/>
    <property type="match status" value="2"/>
</dbReference>
<protein>
    <submittedName>
        <fullName evidence="8">MMPL family transporter</fullName>
    </submittedName>
</protein>
<proteinExistence type="predicted"/>
<keyword evidence="4 6" id="KW-1133">Transmembrane helix</keyword>
<feature type="transmembrane region" description="Helical" evidence="6">
    <location>
        <begin position="240"/>
        <end position="260"/>
    </location>
</feature>
<feature type="transmembrane region" description="Helical" evidence="6">
    <location>
        <begin position="508"/>
        <end position="528"/>
    </location>
</feature>
<dbReference type="GO" id="GO:0005886">
    <property type="term" value="C:plasma membrane"/>
    <property type="evidence" value="ECO:0007669"/>
    <property type="project" value="UniProtKB-SubCell"/>
</dbReference>
<evidence type="ECO:0000259" key="7">
    <source>
        <dbReference type="PROSITE" id="PS50156"/>
    </source>
</evidence>
<evidence type="ECO:0000256" key="1">
    <source>
        <dbReference type="ARBA" id="ARBA00004651"/>
    </source>
</evidence>
<dbReference type="SUPFAM" id="SSF82866">
    <property type="entry name" value="Multidrug efflux transporter AcrB transmembrane domain"/>
    <property type="match status" value="2"/>
</dbReference>
<dbReference type="Proteomes" id="UP000292003">
    <property type="component" value="Unassembled WGS sequence"/>
</dbReference>
<feature type="transmembrane region" description="Helical" evidence="6">
    <location>
        <begin position="185"/>
        <end position="204"/>
    </location>
</feature>
<keyword evidence="2" id="KW-1003">Cell membrane</keyword>
<dbReference type="InterPro" id="IPR000731">
    <property type="entry name" value="SSD"/>
</dbReference>
<dbReference type="InterPro" id="IPR004869">
    <property type="entry name" value="MMPL_dom"/>
</dbReference>
<dbReference type="PANTHER" id="PTHR33406:SF13">
    <property type="entry name" value="MEMBRANE PROTEIN YDFJ"/>
    <property type="match status" value="1"/>
</dbReference>
<feature type="transmembrane region" description="Helical" evidence="6">
    <location>
        <begin position="211"/>
        <end position="234"/>
    </location>
</feature>
<name>A0A4Q7J453_9PSEU</name>
<organism evidence="8 9">
    <name type="scientific">Amycolatopsis suaedae</name>
    <dbReference type="NCBI Taxonomy" id="2510978"/>
    <lineage>
        <taxon>Bacteria</taxon>
        <taxon>Bacillati</taxon>
        <taxon>Actinomycetota</taxon>
        <taxon>Actinomycetes</taxon>
        <taxon>Pseudonocardiales</taxon>
        <taxon>Pseudonocardiaceae</taxon>
        <taxon>Amycolatopsis</taxon>
    </lineage>
</organism>
<comment type="subcellular location">
    <subcellularLocation>
        <location evidence="1">Cell membrane</location>
        <topology evidence="1">Multi-pass membrane protein</topology>
    </subcellularLocation>
</comment>
<feature type="transmembrane region" description="Helical" evidence="6">
    <location>
        <begin position="648"/>
        <end position="670"/>
    </location>
</feature>
<dbReference type="Gene3D" id="1.20.1640.10">
    <property type="entry name" value="Multidrug efflux transporter AcrB transmembrane domain"/>
    <property type="match status" value="2"/>
</dbReference>
<feature type="transmembrane region" description="Helical" evidence="6">
    <location>
        <begin position="287"/>
        <end position="307"/>
    </location>
</feature>
<dbReference type="AlphaFoldDB" id="A0A4Q7J453"/>
<comment type="caution">
    <text evidence="8">The sequence shown here is derived from an EMBL/GenBank/DDBJ whole genome shotgun (WGS) entry which is preliminary data.</text>
</comment>
<evidence type="ECO:0000256" key="4">
    <source>
        <dbReference type="ARBA" id="ARBA00022989"/>
    </source>
</evidence>
<feature type="transmembrane region" description="Helical" evidence="6">
    <location>
        <begin position="625"/>
        <end position="642"/>
    </location>
</feature>
<evidence type="ECO:0000256" key="5">
    <source>
        <dbReference type="ARBA" id="ARBA00023136"/>
    </source>
</evidence>
<reference evidence="8 9" key="1">
    <citation type="submission" date="2019-02" db="EMBL/GenBank/DDBJ databases">
        <title>Draft genome sequence of Amycolatopsis sp. 8-3EHSu isolated from roots of Suaeda maritima.</title>
        <authorList>
            <person name="Duangmal K."/>
            <person name="Chantavorakit T."/>
        </authorList>
    </citation>
    <scope>NUCLEOTIDE SEQUENCE [LARGE SCALE GENOMIC DNA]</scope>
    <source>
        <strain evidence="8 9">8-3EHSu</strain>
    </source>
</reference>
<dbReference type="OrthoDB" id="7051771at2"/>
<evidence type="ECO:0000256" key="3">
    <source>
        <dbReference type="ARBA" id="ARBA00022692"/>
    </source>
</evidence>
<sequence>MERLSRFVLGHRRLTVVVALLLALGGGGALAVLLPTVSESNSYPGLPGYEANQRILDTYGTGGYERPYLPVITLPEGATVDDEAVTAALRRGFAEVAAATGARVVSYVDTGDRGFTGDGGRTTFALVFGGPVEQGGLPGSALGEDAGLDTAVDAALRPRLPPGAQLWVTGLDPLATGADTGGLDVSVKLLVTIGLAVLVLGWVFRSALALVPLLTALIALPVSLLGLLAAALVVDIHETTLTMVPLFGLGIAIDYALILVTRWREERARGIDGDEAVHRAMATAGRAVVFSGVAVGIGLLAMLVLPIPLLRSLAVGGAAVTAASAAVTLTVLPLLLSRARPRGAAREQRGWTAWARLVVRWRRPLAAGAAGLLAALSLVALGINLNLPVTGDLARTGPGHAGLSALRDAGVPTGPLTAFDVYVPPGTDPGAVAATLRAVPGVHAVAAPSGPAWRRDGSALLTVLPADEAGTPAGRDTVHRVRAAVPGGVAVGGNATQQLDYLTVTYGAFPWMLAVLAVLTFVVLARAFRSLLLPLKAIALNLLSLGAVLGVLVILWQWGWGTEALLGIQPDGVIGTFVPITVFAFLYGLSMDYEVFILARMREEYDRTGSTVDAVVAGVGRTGRLVTAAALILFFSFASMALGGELDVAVFASGVGLGILLDATLIRSVLLPATVAMLGRWNWWLPGWAARILRLDLNKGSGFRVEATTTREVVHEGDRGVGVRRSGGARGA</sequence>
<keyword evidence="5 6" id="KW-0472">Membrane</keyword>
<dbReference type="PROSITE" id="PS50156">
    <property type="entry name" value="SSD"/>
    <property type="match status" value="1"/>
</dbReference>
<dbReference type="InterPro" id="IPR050545">
    <property type="entry name" value="Mycobact_MmpL"/>
</dbReference>
<evidence type="ECO:0000256" key="2">
    <source>
        <dbReference type="ARBA" id="ARBA00022475"/>
    </source>
</evidence>
<keyword evidence="3 6" id="KW-0812">Transmembrane</keyword>
<keyword evidence="9" id="KW-1185">Reference proteome</keyword>
<feature type="transmembrane region" description="Helical" evidence="6">
    <location>
        <begin position="365"/>
        <end position="385"/>
    </location>
</feature>
<evidence type="ECO:0000256" key="6">
    <source>
        <dbReference type="SAM" id="Phobius"/>
    </source>
</evidence>
<feature type="transmembrane region" description="Helical" evidence="6">
    <location>
        <begin position="572"/>
        <end position="593"/>
    </location>
</feature>
<feature type="transmembrane region" description="Helical" evidence="6">
    <location>
        <begin position="313"/>
        <end position="336"/>
    </location>
</feature>
<dbReference type="EMBL" id="SFCC01000012">
    <property type="protein sequence ID" value="RZQ61578.1"/>
    <property type="molecule type" value="Genomic_DNA"/>
</dbReference>
<feature type="domain" description="SSD" evidence="7">
    <location>
        <begin position="205"/>
        <end position="338"/>
    </location>
</feature>
<gene>
    <name evidence="8" type="ORF">EWH70_24490</name>
</gene>